<reference evidence="12 13" key="1">
    <citation type="submission" date="2023-03" db="EMBL/GenBank/DDBJ databases">
        <title>Genome sequence of Lichtheimia ornata CBS 291.66.</title>
        <authorList>
            <person name="Mohabir J.T."/>
            <person name="Shea T.P."/>
            <person name="Kurbessoian T."/>
            <person name="Berby B."/>
            <person name="Fontaine J."/>
            <person name="Livny J."/>
            <person name="Gnirke A."/>
            <person name="Stajich J.E."/>
            <person name="Cuomo C.A."/>
        </authorList>
    </citation>
    <scope>NUCLEOTIDE SEQUENCE [LARGE SCALE GENOMIC DNA]</scope>
    <source>
        <strain evidence="12">CBS 291.66</strain>
    </source>
</reference>
<comment type="similarity">
    <text evidence="2 10">Belongs to the mitochondrial carrier (TC 2.A.29) family.</text>
</comment>
<keyword evidence="6 11" id="KW-1133">Transmembrane helix</keyword>
<name>A0AAD7XZI5_9FUNG</name>
<dbReference type="Proteomes" id="UP001234581">
    <property type="component" value="Unassembled WGS sequence"/>
</dbReference>
<organism evidence="12 13">
    <name type="scientific">Lichtheimia ornata</name>
    <dbReference type="NCBI Taxonomy" id="688661"/>
    <lineage>
        <taxon>Eukaryota</taxon>
        <taxon>Fungi</taxon>
        <taxon>Fungi incertae sedis</taxon>
        <taxon>Mucoromycota</taxon>
        <taxon>Mucoromycotina</taxon>
        <taxon>Mucoromycetes</taxon>
        <taxon>Mucorales</taxon>
        <taxon>Lichtheimiaceae</taxon>
        <taxon>Lichtheimia</taxon>
    </lineage>
</organism>
<keyword evidence="5" id="KW-0677">Repeat</keyword>
<evidence type="ECO:0000256" key="10">
    <source>
        <dbReference type="RuleBase" id="RU000488"/>
    </source>
</evidence>
<keyword evidence="8 9" id="KW-0472">Membrane</keyword>
<gene>
    <name evidence="12" type="ORF">O0I10_005668</name>
</gene>
<sequence>MGITPSNDKWYLGNPMMIDFGRYTVTHVPGIQPKKGLNPATLAAAGASSRKMTKDIATAPATATTQSTANSKLDDQSLYNRFRGFAAGVASGITKLAVGHPFDTVKVRLQTSGKADFKGPLDCLRKTIQKEGFRALYKGATPPLVGWMFMDSIMLGTLHNARLIQQSWNGDRPLTVFQHGLAGLAGGLTVSFVATPVEQIKARLQVQYDAATKVYTGPINCATQLVRNNGITALWTGLLPTMAFRSWFFVFWASYDVFTRELKKYNLSDGSVTFIAGGLSATAFWLGAFPSDSIKNRYMTQPDVHPRRFPSPWSVAQYIYRNDGLRGFYRGFLPSFLRAFPTNASAVFMFETVMKLLA</sequence>
<evidence type="ECO:0000313" key="13">
    <source>
        <dbReference type="Proteomes" id="UP001234581"/>
    </source>
</evidence>
<dbReference type="InterPro" id="IPR018108">
    <property type="entry name" value="MCP_transmembrane"/>
</dbReference>
<evidence type="ECO:0000256" key="1">
    <source>
        <dbReference type="ARBA" id="ARBA00004225"/>
    </source>
</evidence>
<dbReference type="PROSITE" id="PS50920">
    <property type="entry name" value="SOLCAR"/>
    <property type="match status" value="3"/>
</dbReference>
<evidence type="ECO:0000256" key="5">
    <source>
        <dbReference type="ARBA" id="ARBA00022737"/>
    </source>
</evidence>
<protein>
    <recommendedName>
        <fullName evidence="14">Mitochondrial carrier</fullName>
    </recommendedName>
</protein>
<evidence type="ECO:0000256" key="4">
    <source>
        <dbReference type="ARBA" id="ARBA00022692"/>
    </source>
</evidence>
<keyword evidence="13" id="KW-1185">Reference proteome</keyword>
<dbReference type="PANTHER" id="PTHR45624">
    <property type="entry name" value="MITOCHONDRIAL BASIC AMINO ACIDS TRANSPORTER-RELATED"/>
    <property type="match status" value="1"/>
</dbReference>
<comment type="subcellular location">
    <subcellularLocation>
        <location evidence="1">Mitochondrion membrane</location>
        <topology evidence="1">Multi-pass membrane protein</topology>
    </subcellularLocation>
</comment>
<dbReference type="Gene3D" id="1.50.40.10">
    <property type="entry name" value="Mitochondrial carrier domain"/>
    <property type="match status" value="1"/>
</dbReference>
<dbReference type="InterPro" id="IPR050567">
    <property type="entry name" value="Mitochondrial_Carrier"/>
</dbReference>
<dbReference type="GeneID" id="83213080"/>
<dbReference type="InterPro" id="IPR023395">
    <property type="entry name" value="MCP_dom_sf"/>
</dbReference>
<feature type="transmembrane region" description="Helical" evidence="11">
    <location>
        <begin position="233"/>
        <end position="252"/>
    </location>
</feature>
<accession>A0AAD7XZI5</accession>
<dbReference type="Pfam" id="PF00153">
    <property type="entry name" value="Mito_carr"/>
    <property type="match status" value="3"/>
</dbReference>
<dbReference type="GO" id="GO:0031966">
    <property type="term" value="C:mitochondrial membrane"/>
    <property type="evidence" value="ECO:0007669"/>
    <property type="project" value="UniProtKB-SubCell"/>
</dbReference>
<evidence type="ECO:0008006" key="14">
    <source>
        <dbReference type="Google" id="ProtNLM"/>
    </source>
</evidence>
<dbReference type="AlphaFoldDB" id="A0AAD7XZI5"/>
<evidence type="ECO:0000256" key="11">
    <source>
        <dbReference type="SAM" id="Phobius"/>
    </source>
</evidence>
<dbReference type="SUPFAM" id="SSF103506">
    <property type="entry name" value="Mitochondrial carrier"/>
    <property type="match status" value="1"/>
</dbReference>
<evidence type="ECO:0000256" key="2">
    <source>
        <dbReference type="ARBA" id="ARBA00006375"/>
    </source>
</evidence>
<keyword evidence="7" id="KW-0496">Mitochondrion</keyword>
<evidence type="ECO:0000256" key="3">
    <source>
        <dbReference type="ARBA" id="ARBA00022448"/>
    </source>
</evidence>
<dbReference type="RefSeq" id="XP_058343541.1">
    <property type="nucleotide sequence ID" value="XM_058485706.1"/>
</dbReference>
<feature type="transmembrane region" description="Helical" evidence="11">
    <location>
        <begin position="272"/>
        <end position="289"/>
    </location>
</feature>
<proteinExistence type="inferred from homology"/>
<evidence type="ECO:0000313" key="12">
    <source>
        <dbReference type="EMBL" id="KAJ8658628.1"/>
    </source>
</evidence>
<evidence type="ECO:0000256" key="8">
    <source>
        <dbReference type="ARBA" id="ARBA00023136"/>
    </source>
</evidence>
<dbReference type="PANTHER" id="PTHR45624:SF57">
    <property type="entry name" value="MITOCHONDRIAL SUBSTRATE CARRIER FAMILY PROTEIN L"/>
    <property type="match status" value="1"/>
</dbReference>
<dbReference type="GO" id="GO:0000064">
    <property type="term" value="F:L-ornithine transmembrane transporter activity"/>
    <property type="evidence" value="ECO:0007669"/>
    <property type="project" value="TreeGrafter"/>
</dbReference>
<dbReference type="EMBL" id="JARTCD010000023">
    <property type="protein sequence ID" value="KAJ8658628.1"/>
    <property type="molecule type" value="Genomic_DNA"/>
</dbReference>
<comment type="caution">
    <text evidence="12">The sequence shown here is derived from an EMBL/GenBank/DDBJ whole genome shotgun (WGS) entry which is preliminary data.</text>
</comment>
<feature type="repeat" description="Solcar" evidence="9">
    <location>
        <begin position="174"/>
        <end position="261"/>
    </location>
</feature>
<evidence type="ECO:0000256" key="6">
    <source>
        <dbReference type="ARBA" id="ARBA00022989"/>
    </source>
</evidence>
<feature type="repeat" description="Solcar" evidence="9">
    <location>
        <begin position="268"/>
        <end position="356"/>
    </location>
</feature>
<dbReference type="GO" id="GO:1990575">
    <property type="term" value="P:mitochondrial L-ornithine transmembrane transport"/>
    <property type="evidence" value="ECO:0007669"/>
    <property type="project" value="TreeGrafter"/>
</dbReference>
<keyword evidence="4 9" id="KW-0812">Transmembrane</keyword>
<evidence type="ECO:0000256" key="9">
    <source>
        <dbReference type="PROSITE-ProRule" id="PRU00282"/>
    </source>
</evidence>
<evidence type="ECO:0000256" key="7">
    <source>
        <dbReference type="ARBA" id="ARBA00023128"/>
    </source>
</evidence>
<feature type="repeat" description="Solcar" evidence="9">
    <location>
        <begin position="78"/>
        <end position="164"/>
    </location>
</feature>
<keyword evidence="3 10" id="KW-0813">Transport</keyword>